<proteinExistence type="predicted"/>
<feature type="compositionally biased region" description="Polar residues" evidence="1">
    <location>
        <begin position="9"/>
        <end position="20"/>
    </location>
</feature>
<feature type="compositionally biased region" description="Basic and acidic residues" evidence="1">
    <location>
        <begin position="482"/>
        <end position="494"/>
    </location>
</feature>
<feature type="compositionally biased region" description="Basic residues" evidence="1">
    <location>
        <begin position="682"/>
        <end position="691"/>
    </location>
</feature>
<feature type="compositionally biased region" description="Basic residues" evidence="1">
    <location>
        <begin position="612"/>
        <end position="621"/>
    </location>
</feature>
<feature type="compositionally biased region" description="Basic and acidic residues" evidence="1">
    <location>
        <begin position="719"/>
        <end position="743"/>
    </location>
</feature>
<dbReference type="PROSITE" id="PS50969">
    <property type="entry name" value="FCP1"/>
    <property type="match status" value="1"/>
</dbReference>
<gene>
    <name evidence="3" type="ORF">ARALYDRAFT_492193</name>
</gene>
<protein>
    <recommendedName>
        <fullName evidence="2">FCP1 homology domain-containing protein</fullName>
    </recommendedName>
</protein>
<dbReference type="HOGENOM" id="CLU_289920_0_0_1"/>
<feature type="domain" description="FCP1 homology" evidence="2">
    <location>
        <begin position="831"/>
        <end position="1023"/>
    </location>
</feature>
<feature type="compositionally biased region" description="Basic and acidic residues" evidence="1">
    <location>
        <begin position="337"/>
        <end position="349"/>
    </location>
</feature>
<feature type="compositionally biased region" description="Polar residues" evidence="1">
    <location>
        <begin position="191"/>
        <end position="211"/>
    </location>
</feature>
<feature type="compositionally biased region" description="Polar residues" evidence="1">
    <location>
        <begin position="461"/>
        <end position="481"/>
    </location>
</feature>
<feature type="compositionally biased region" description="Basic residues" evidence="1">
    <location>
        <begin position="212"/>
        <end position="223"/>
    </location>
</feature>
<dbReference type="InterPro" id="IPR004274">
    <property type="entry name" value="FCP1_dom"/>
</dbReference>
<feature type="compositionally biased region" description="Basic and acidic residues" evidence="1">
    <location>
        <begin position="554"/>
        <end position="578"/>
    </location>
</feature>
<feature type="region of interest" description="Disordered" evidence="1">
    <location>
        <begin position="408"/>
        <end position="494"/>
    </location>
</feature>
<feature type="compositionally biased region" description="Basic residues" evidence="1">
    <location>
        <begin position="413"/>
        <end position="422"/>
    </location>
</feature>
<evidence type="ECO:0000313" key="4">
    <source>
        <dbReference type="Proteomes" id="UP000008694"/>
    </source>
</evidence>
<feature type="compositionally biased region" description="Polar residues" evidence="1">
    <location>
        <begin position="317"/>
        <end position="326"/>
    </location>
</feature>
<feature type="region of interest" description="Disordered" evidence="1">
    <location>
        <begin position="664"/>
        <end position="794"/>
    </location>
</feature>
<dbReference type="InterPro" id="IPR023214">
    <property type="entry name" value="HAD_sf"/>
</dbReference>
<reference evidence="4" key="1">
    <citation type="journal article" date="2011" name="Nat. Genet.">
        <title>The Arabidopsis lyrata genome sequence and the basis of rapid genome size change.</title>
        <authorList>
            <person name="Hu T.T."/>
            <person name="Pattyn P."/>
            <person name="Bakker E.G."/>
            <person name="Cao J."/>
            <person name="Cheng J.-F."/>
            <person name="Clark R.M."/>
            <person name="Fahlgren N."/>
            <person name="Fawcett J.A."/>
            <person name="Grimwood J."/>
            <person name="Gundlach H."/>
            <person name="Haberer G."/>
            <person name="Hollister J.D."/>
            <person name="Ossowski S."/>
            <person name="Ottilar R.P."/>
            <person name="Salamov A.A."/>
            <person name="Schneeberger K."/>
            <person name="Spannagl M."/>
            <person name="Wang X."/>
            <person name="Yang L."/>
            <person name="Nasrallah M.E."/>
            <person name="Bergelson J."/>
            <person name="Carrington J.C."/>
            <person name="Gaut B.S."/>
            <person name="Schmutz J."/>
            <person name="Mayer K.F.X."/>
            <person name="Van de Peer Y."/>
            <person name="Grigoriev I.V."/>
            <person name="Nordborg M."/>
            <person name="Weigel D."/>
            <person name="Guo Y.-L."/>
        </authorList>
    </citation>
    <scope>NUCLEOTIDE SEQUENCE [LARGE SCALE GENOMIC DNA]</scope>
    <source>
        <strain evidence="4">cv. MN47</strain>
    </source>
</reference>
<feature type="compositionally biased region" description="Basic and acidic residues" evidence="1">
    <location>
        <begin position="38"/>
        <end position="47"/>
    </location>
</feature>
<evidence type="ECO:0000313" key="3">
    <source>
        <dbReference type="EMBL" id="EFH43834.1"/>
    </source>
</evidence>
<feature type="region of interest" description="Disordered" evidence="1">
    <location>
        <begin position="274"/>
        <end position="349"/>
    </location>
</feature>
<evidence type="ECO:0000256" key="1">
    <source>
        <dbReference type="SAM" id="MobiDB-lite"/>
    </source>
</evidence>
<name>D7MFC0_ARALL</name>
<feature type="region of interest" description="Disordered" evidence="1">
    <location>
        <begin position="1"/>
        <end position="232"/>
    </location>
</feature>
<feature type="compositionally biased region" description="Basic and acidic residues" evidence="1">
    <location>
        <begin position="753"/>
        <end position="774"/>
    </location>
</feature>
<dbReference type="InterPro" id="IPR036412">
    <property type="entry name" value="HAD-like_sf"/>
</dbReference>
<dbReference type="AlphaFoldDB" id="D7MFC0"/>
<feature type="region of interest" description="Disordered" evidence="1">
    <location>
        <begin position="553"/>
        <end position="630"/>
    </location>
</feature>
<feature type="compositionally biased region" description="Polar residues" evidence="1">
    <location>
        <begin position="70"/>
        <end position="81"/>
    </location>
</feature>
<feature type="compositionally biased region" description="Basic and acidic residues" evidence="1">
    <location>
        <begin position="132"/>
        <end position="157"/>
    </location>
</feature>
<accession>D7MFC0</accession>
<dbReference type="SUPFAM" id="SSF56784">
    <property type="entry name" value="HAD-like"/>
    <property type="match status" value="1"/>
</dbReference>
<feature type="compositionally biased region" description="Basic and acidic residues" evidence="1">
    <location>
        <begin position="172"/>
        <end position="182"/>
    </location>
</feature>
<feature type="compositionally biased region" description="Basic residues" evidence="1">
    <location>
        <begin position="121"/>
        <end position="131"/>
    </location>
</feature>
<dbReference type="Gene3D" id="3.40.50.1000">
    <property type="entry name" value="HAD superfamily/HAD-like"/>
    <property type="match status" value="1"/>
</dbReference>
<dbReference type="eggNOG" id="ENOG502QR82">
    <property type="taxonomic scope" value="Eukaryota"/>
</dbReference>
<dbReference type="EMBL" id="GL348719">
    <property type="protein sequence ID" value="EFH43834.1"/>
    <property type="molecule type" value="Genomic_DNA"/>
</dbReference>
<sequence>MESVPVETLSETGDCQTNPELSDKQKKRSGKKKRKSRKPEDELKINDSHISSQIGSADEAFSSHEKSTSEDQVQLSENLLSSLPAESCQRDSISCGEPGATLHHKDPISCEDSLPDANRKGSSRKKSKRREKKETEDASCDEKMLDDAQKITNEDQVHPPNNPLSNGIIQEGSHEHNQDSCEKPGAAQLCTDPNLSTWEDSQPDATNMTSSPKKKRKKKRGRNALKESGVDTNTTNAEVVVKYNTITEAEGSRSMSIEENSITSVLINSCPKSKVDTGEQLEGNDVKINETVSQTESPKAKKRKKKKTKTMDVCDQLGNTLPTSMKSGPVECVENNDGNKETDGTTEVKEDVLEVKYDIISEAEGSRSMTKEEKSAASVVISSCLKSKDDTVEQQECTDVKLNETVAQTQNPKAKRRKKRKTKTLEDCDPLGNTLSTSTKSGPVECVENNDGDGGRELISYSASQRENSVTGEESGFQNLGKTKEKETDENTEVKEDIFGAGICDVSSKKQKRKKKTSSADHKTADIEVCEPSGSVECLLDHSNEKVIQNCDENAGKEFRGEDKTSKIEESATREKSKVQKSGKRKEMTKDENIESNQDALGADDVSDVGGKRQKRKMKKKTNCESVATVDSESVQCLLHQSSREGVKNCDGNADVEIASKDLASNIEDSASKGESVQGVKNTKKKKKDKKGKVDQDALGAEGVSKVEVTTKKSKKKKNSLDHKTDKMEEDSQKENENKREVDQNSLGAEGVSKVEVKTMESKKKKNSLDHKTDDMEEKDDVSLPSKDAEPEFDREKLETSLSSSVLIQNNVAQGVASSETGDVPRCSCAGQHTRKLLVFDLNGILADIVQGFTGPFVPDGKVSYRSVFSTFALRDFMLRYGPPDACKLLELIKNSNALFFAVLSYIGLDYMVSIVMKNYSRNLLFCFDQNKCTTTKFKTQEKNDKPLFLKDLRTVWDGFGTCTSCGKRKYDETNTLLVDDSPDKALCNPPHTGIFPSPYQYTDRQDSALGREGELRKYLERLADAENVQKFVAENPFGQTAITETHESWEFYSKVVEAHK</sequence>
<organism evidence="4">
    <name type="scientific">Arabidopsis lyrata subsp. lyrata</name>
    <name type="common">Lyre-leaved rock-cress</name>
    <dbReference type="NCBI Taxonomy" id="81972"/>
    <lineage>
        <taxon>Eukaryota</taxon>
        <taxon>Viridiplantae</taxon>
        <taxon>Streptophyta</taxon>
        <taxon>Embryophyta</taxon>
        <taxon>Tracheophyta</taxon>
        <taxon>Spermatophyta</taxon>
        <taxon>Magnoliopsida</taxon>
        <taxon>eudicotyledons</taxon>
        <taxon>Gunneridae</taxon>
        <taxon>Pentapetalae</taxon>
        <taxon>rosids</taxon>
        <taxon>malvids</taxon>
        <taxon>Brassicales</taxon>
        <taxon>Brassicaceae</taxon>
        <taxon>Camelineae</taxon>
        <taxon>Arabidopsis</taxon>
    </lineage>
</organism>
<feature type="compositionally biased region" description="Basic residues" evidence="1">
    <location>
        <begin position="25"/>
        <end position="37"/>
    </location>
</feature>
<dbReference type="Gramene" id="fgenesh2_kg.7__1626__AT4G26190.1">
    <property type="protein sequence ID" value="fgenesh2_kg.7__1626__AT4G26190.1"/>
    <property type="gene ID" value="fgenesh2_kg.7__1626__AT4G26190.1"/>
</dbReference>
<dbReference type="Proteomes" id="UP000008694">
    <property type="component" value="Unassembled WGS sequence"/>
</dbReference>
<dbReference type="Pfam" id="PF03031">
    <property type="entry name" value="NIF"/>
    <property type="match status" value="1"/>
</dbReference>
<keyword evidence="4" id="KW-1185">Reference proteome</keyword>
<dbReference type="STRING" id="81972.D7MFC0"/>
<evidence type="ECO:0000259" key="2">
    <source>
        <dbReference type="PROSITE" id="PS50969"/>
    </source>
</evidence>